<dbReference type="EMBL" id="VRVR01000021">
    <property type="protein sequence ID" value="KAF0852673.1"/>
    <property type="molecule type" value="Genomic_DNA"/>
</dbReference>
<dbReference type="Pfam" id="PF08240">
    <property type="entry name" value="ADH_N"/>
    <property type="match status" value="1"/>
</dbReference>
<dbReference type="PANTHER" id="PTHR42813:SF1">
    <property type="entry name" value="DEHYDROGENASE, PUTATIVE (AFU_ORTHOLOGUE AFUA_5G03930)-RELATED"/>
    <property type="match status" value="1"/>
</dbReference>
<comment type="cofactor">
    <cofactor evidence="1">
        <name>Zn(2+)</name>
        <dbReference type="ChEBI" id="CHEBI:29105"/>
    </cofactor>
</comment>
<evidence type="ECO:0000313" key="6">
    <source>
        <dbReference type="EMBL" id="KAF0852673.1"/>
    </source>
</evidence>
<proteinExistence type="predicted"/>
<name>A0A8K0F295_ANDGO</name>
<protein>
    <submittedName>
        <fullName evidence="6">Mitochondrial zinc-dependent alcohol dehydrogenase</fullName>
    </submittedName>
</protein>
<dbReference type="SUPFAM" id="SSF50129">
    <property type="entry name" value="GroES-like"/>
    <property type="match status" value="1"/>
</dbReference>
<dbReference type="Proteomes" id="UP000799049">
    <property type="component" value="Unassembled WGS sequence"/>
</dbReference>
<dbReference type="PROSITE" id="PS00059">
    <property type="entry name" value="ADH_ZINC"/>
    <property type="match status" value="1"/>
</dbReference>
<dbReference type="GO" id="GO:0008270">
    <property type="term" value="F:zinc ion binding"/>
    <property type="evidence" value="ECO:0007669"/>
    <property type="project" value="InterPro"/>
</dbReference>
<dbReference type="InterPro" id="IPR002328">
    <property type="entry name" value="ADH_Zn_CS"/>
</dbReference>
<dbReference type="OrthoDB" id="3941538at2759"/>
<reference evidence="6" key="1">
    <citation type="submission" date="2019-09" db="EMBL/GenBank/DDBJ databases">
        <title>The Mitochondrial Proteome of the Jakobid, Andalucia godoyi, a Protist With the Most Gene-Rich and Bacteria-Like Mitochondrial Genome.</title>
        <authorList>
            <person name="Gray M.W."/>
            <person name="Burger G."/>
            <person name="Derelle R."/>
            <person name="Klimes V."/>
            <person name="Leger M."/>
            <person name="Sarrasin M."/>
            <person name="Vlcek C."/>
            <person name="Roger A.J."/>
            <person name="Elias M."/>
            <person name="Lang B.F."/>
        </authorList>
    </citation>
    <scope>NUCLEOTIDE SEQUENCE</scope>
    <source>
        <strain evidence="6">And28</strain>
    </source>
</reference>
<dbReference type="GO" id="GO:0016491">
    <property type="term" value="F:oxidoreductase activity"/>
    <property type="evidence" value="ECO:0007669"/>
    <property type="project" value="UniProtKB-KW"/>
</dbReference>
<evidence type="ECO:0000259" key="5">
    <source>
        <dbReference type="Pfam" id="PF08240"/>
    </source>
</evidence>
<dbReference type="Gene3D" id="3.90.180.10">
    <property type="entry name" value="Medium-chain alcohol dehydrogenases, catalytic domain"/>
    <property type="match status" value="1"/>
</dbReference>
<dbReference type="AlphaFoldDB" id="A0A8K0F295"/>
<sequence>MCVILKGRNRKRIHHASTSKLGEAILGEKPVSTVTSQPRTDPSGAKMHALSWQGVEQIGYTEHPKPAITEAQDIVLRVTATTVCGSDLHLCAGDMPAMHKEDIIGHEFMGILESVGPKVATLKVRDRVVCSFDIACGTCDYCKREEYTGCDMTNPSKLMEYMYGH</sequence>
<gene>
    <name evidence="6" type="ORF">ANDGO_05662</name>
</gene>
<dbReference type="InterPro" id="IPR013154">
    <property type="entry name" value="ADH-like_N"/>
</dbReference>
<evidence type="ECO:0000256" key="2">
    <source>
        <dbReference type="ARBA" id="ARBA00022723"/>
    </source>
</evidence>
<keyword evidence="3" id="KW-0862">Zinc</keyword>
<dbReference type="PANTHER" id="PTHR42813">
    <property type="entry name" value="ZINC-TYPE ALCOHOL DEHYDROGENASE-LIKE"/>
    <property type="match status" value="1"/>
</dbReference>
<accession>A0A8K0F295</accession>
<keyword evidence="4" id="KW-0560">Oxidoreductase</keyword>
<organism evidence="6 7">
    <name type="scientific">Andalucia godoyi</name>
    <name type="common">Flagellate</name>
    <dbReference type="NCBI Taxonomy" id="505711"/>
    <lineage>
        <taxon>Eukaryota</taxon>
        <taxon>Discoba</taxon>
        <taxon>Jakobida</taxon>
        <taxon>Andalucina</taxon>
        <taxon>Andaluciidae</taxon>
        <taxon>Andalucia</taxon>
    </lineage>
</organism>
<evidence type="ECO:0000256" key="1">
    <source>
        <dbReference type="ARBA" id="ARBA00001947"/>
    </source>
</evidence>
<keyword evidence="7" id="KW-1185">Reference proteome</keyword>
<evidence type="ECO:0000256" key="3">
    <source>
        <dbReference type="ARBA" id="ARBA00022833"/>
    </source>
</evidence>
<keyword evidence="2" id="KW-0479">Metal-binding</keyword>
<evidence type="ECO:0000313" key="7">
    <source>
        <dbReference type="Proteomes" id="UP000799049"/>
    </source>
</evidence>
<dbReference type="InterPro" id="IPR011032">
    <property type="entry name" value="GroES-like_sf"/>
</dbReference>
<feature type="domain" description="Alcohol dehydrogenase-like N-terminal" evidence="5">
    <location>
        <begin position="71"/>
        <end position="153"/>
    </location>
</feature>
<evidence type="ECO:0000256" key="4">
    <source>
        <dbReference type="ARBA" id="ARBA00023002"/>
    </source>
</evidence>
<comment type="caution">
    <text evidence="6">The sequence shown here is derived from an EMBL/GenBank/DDBJ whole genome shotgun (WGS) entry which is preliminary data.</text>
</comment>